<dbReference type="Proteomes" id="UP000515163">
    <property type="component" value="Unplaced"/>
</dbReference>
<evidence type="ECO:0000256" key="3">
    <source>
        <dbReference type="ARBA" id="ARBA00022846"/>
    </source>
</evidence>
<sequence length="145" mass="16618">MSYATSRSIPFVSVLRATGHGEVWDHTDDKKFSQFGWRCTNNESSYSPTRTLVGNWNEQRFDISTLSQAKPIPSQFSHYFETTQNKSFNSKNMNKVPKALKHLEARESTAYPGHQPELDPPHLKKEYNSFMTTSKAAFGDPSRLR</sequence>
<dbReference type="PANTHER" id="PTHR31180">
    <property type="entry name" value="CILIA- AND FLAGELLA-ASSOCIATED PROTEIN 107-RELATED"/>
    <property type="match status" value="1"/>
</dbReference>
<dbReference type="FunCoup" id="A0A6P8I405">
    <property type="interactions" value="56"/>
</dbReference>
<evidence type="ECO:0000256" key="8">
    <source>
        <dbReference type="ARBA" id="ARBA00046435"/>
    </source>
</evidence>
<dbReference type="GO" id="GO:0030317">
    <property type="term" value="P:flagellated sperm motility"/>
    <property type="evidence" value="ECO:0007669"/>
    <property type="project" value="InterPro"/>
</dbReference>
<evidence type="ECO:0000256" key="7">
    <source>
        <dbReference type="ARBA" id="ARBA00035003"/>
    </source>
</evidence>
<dbReference type="GO" id="GO:0005930">
    <property type="term" value="C:axoneme"/>
    <property type="evidence" value="ECO:0007669"/>
    <property type="project" value="UniProtKB-ARBA"/>
</dbReference>
<keyword evidence="6" id="KW-0966">Cell projection</keyword>
<accession>A0A6P8I405</accession>
<keyword evidence="4" id="KW-0969">Cilium</keyword>
<evidence type="ECO:0000313" key="9">
    <source>
        <dbReference type="Proteomes" id="UP000515163"/>
    </source>
</evidence>
<dbReference type="InParanoid" id="A0A6P8I405"/>
<dbReference type="OrthoDB" id="9970063at2759"/>
<keyword evidence="2" id="KW-0963">Cytoplasm</keyword>
<dbReference type="GeneID" id="116297992"/>
<dbReference type="GO" id="GO:0005634">
    <property type="term" value="C:nucleus"/>
    <property type="evidence" value="ECO:0007669"/>
    <property type="project" value="InterPro"/>
</dbReference>
<comment type="function">
    <text evidence="7">Microtubule inner protein (MIP) part of the dynein-decorated doublet microtubules (DMTs) in cilia axoneme, which is required for motile cilia beating.</text>
</comment>
<dbReference type="RefSeq" id="XP_031562191.1">
    <property type="nucleotide sequence ID" value="XM_031706331.1"/>
</dbReference>
<dbReference type="PANTHER" id="PTHR31180:SF3">
    <property type="entry name" value="EXPRESSED SEQUENCE EH456644"/>
    <property type="match status" value="1"/>
</dbReference>
<evidence type="ECO:0000256" key="5">
    <source>
        <dbReference type="ARBA" id="ARBA00023212"/>
    </source>
</evidence>
<comment type="subcellular location">
    <subcellularLocation>
        <location evidence="1">Cytoplasm</location>
        <location evidence="1">Cytoskeleton</location>
        <location evidence="1">Flagellum axoneme</location>
    </subcellularLocation>
</comment>
<keyword evidence="5" id="KW-0206">Cytoskeleton</keyword>
<evidence type="ECO:0000256" key="1">
    <source>
        <dbReference type="ARBA" id="ARBA00004611"/>
    </source>
</evidence>
<proteinExistence type="predicted"/>
<evidence type="ECO:0000256" key="2">
    <source>
        <dbReference type="ARBA" id="ARBA00022490"/>
    </source>
</evidence>
<organism evidence="9 10">
    <name type="scientific">Actinia tenebrosa</name>
    <name type="common">Australian red waratah sea anemone</name>
    <dbReference type="NCBI Taxonomy" id="6105"/>
    <lineage>
        <taxon>Eukaryota</taxon>
        <taxon>Metazoa</taxon>
        <taxon>Cnidaria</taxon>
        <taxon>Anthozoa</taxon>
        <taxon>Hexacorallia</taxon>
        <taxon>Actiniaria</taxon>
        <taxon>Actiniidae</taxon>
        <taxon>Actinia</taxon>
    </lineage>
</organism>
<protein>
    <submittedName>
        <fullName evidence="10">UPF0686 protein C11orf1 homolog</fullName>
    </submittedName>
</protein>
<comment type="subunit">
    <text evidence="8">Microtubule inner protein component of sperm flagellar doublet microtubules.</text>
</comment>
<evidence type="ECO:0000256" key="4">
    <source>
        <dbReference type="ARBA" id="ARBA00023069"/>
    </source>
</evidence>
<dbReference type="Pfam" id="PF06608">
    <property type="entry name" value="CFAP68"/>
    <property type="match status" value="1"/>
</dbReference>
<dbReference type="InterPro" id="IPR009524">
    <property type="entry name" value="CFAP68"/>
</dbReference>
<evidence type="ECO:0000256" key="6">
    <source>
        <dbReference type="ARBA" id="ARBA00023273"/>
    </source>
</evidence>
<name>A0A6P8I405_ACTTE</name>
<evidence type="ECO:0000313" key="10">
    <source>
        <dbReference type="RefSeq" id="XP_031562191.1"/>
    </source>
</evidence>
<gene>
    <name evidence="10" type="primary">LOC116297992</name>
</gene>
<dbReference type="AlphaFoldDB" id="A0A6P8I405"/>
<keyword evidence="9" id="KW-1185">Reference proteome</keyword>
<keyword evidence="3" id="KW-0282">Flagellum</keyword>
<dbReference type="InterPro" id="IPR037662">
    <property type="entry name" value="CFAP68/107"/>
</dbReference>
<dbReference type="KEGG" id="aten:116297992"/>
<reference evidence="10" key="1">
    <citation type="submission" date="2025-08" db="UniProtKB">
        <authorList>
            <consortium name="RefSeq"/>
        </authorList>
    </citation>
    <scope>IDENTIFICATION</scope>
    <source>
        <tissue evidence="10">Tentacle</tissue>
    </source>
</reference>